<dbReference type="GO" id="GO:0007166">
    <property type="term" value="P:cell surface receptor signaling pathway"/>
    <property type="evidence" value="ECO:0007669"/>
    <property type="project" value="InterPro"/>
</dbReference>
<evidence type="ECO:0000313" key="17">
    <source>
        <dbReference type="EMBL" id="KAF3445047.1"/>
    </source>
</evidence>
<dbReference type="GO" id="GO:0005524">
    <property type="term" value="F:ATP binding"/>
    <property type="evidence" value="ECO:0007669"/>
    <property type="project" value="UniProtKB-KW"/>
</dbReference>
<evidence type="ECO:0000256" key="1">
    <source>
        <dbReference type="ARBA" id="ARBA00004479"/>
    </source>
</evidence>
<keyword evidence="2" id="KW-0723">Serine/threonine-protein kinase</keyword>
<organism evidence="17 18">
    <name type="scientific">Rhamnella rubrinervis</name>
    <dbReference type="NCBI Taxonomy" id="2594499"/>
    <lineage>
        <taxon>Eukaryota</taxon>
        <taxon>Viridiplantae</taxon>
        <taxon>Streptophyta</taxon>
        <taxon>Embryophyta</taxon>
        <taxon>Tracheophyta</taxon>
        <taxon>Spermatophyta</taxon>
        <taxon>Magnoliopsida</taxon>
        <taxon>eudicotyledons</taxon>
        <taxon>Gunneridae</taxon>
        <taxon>Pentapetalae</taxon>
        <taxon>rosids</taxon>
        <taxon>fabids</taxon>
        <taxon>Rosales</taxon>
        <taxon>Rhamnaceae</taxon>
        <taxon>rhamnoid group</taxon>
        <taxon>Rhamneae</taxon>
        <taxon>Rhamnella</taxon>
    </lineage>
</organism>
<dbReference type="InterPro" id="IPR011009">
    <property type="entry name" value="Kinase-like_dom_sf"/>
</dbReference>
<evidence type="ECO:0000256" key="12">
    <source>
        <dbReference type="ARBA" id="ARBA00023180"/>
    </source>
</evidence>
<keyword evidence="5 15" id="KW-0732">Signal</keyword>
<evidence type="ECO:0000256" key="13">
    <source>
        <dbReference type="ARBA" id="ARBA00047558"/>
    </source>
</evidence>
<accession>A0A8K0H3H0</accession>
<evidence type="ECO:0000256" key="11">
    <source>
        <dbReference type="ARBA" id="ARBA00023157"/>
    </source>
</evidence>
<dbReference type="EMBL" id="VOIH02000006">
    <property type="protein sequence ID" value="KAF3445047.1"/>
    <property type="molecule type" value="Genomic_DNA"/>
</dbReference>
<dbReference type="AlphaFoldDB" id="A0A8K0H3H0"/>
<keyword evidence="18" id="KW-1185">Reference proteome</keyword>
<comment type="caution">
    <text evidence="17">The sequence shown here is derived from an EMBL/GenBank/DDBJ whole genome shotgun (WGS) entry which is preliminary data.</text>
</comment>
<keyword evidence="11" id="KW-1015">Disulfide bond</keyword>
<dbReference type="InterPro" id="IPR018097">
    <property type="entry name" value="EGF_Ca-bd_CS"/>
</dbReference>
<keyword evidence="3" id="KW-0808">Transferase</keyword>
<dbReference type="GO" id="GO:0005509">
    <property type="term" value="F:calcium ion binding"/>
    <property type="evidence" value="ECO:0007669"/>
    <property type="project" value="InterPro"/>
</dbReference>
<dbReference type="PROSITE" id="PS01187">
    <property type="entry name" value="EGF_CA"/>
    <property type="match status" value="1"/>
</dbReference>
<evidence type="ECO:0000256" key="10">
    <source>
        <dbReference type="ARBA" id="ARBA00023136"/>
    </source>
</evidence>
<feature type="signal peptide" evidence="15">
    <location>
        <begin position="1"/>
        <end position="26"/>
    </location>
</feature>
<dbReference type="InterPro" id="IPR045274">
    <property type="entry name" value="WAK-like"/>
</dbReference>
<dbReference type="InterPro" id="IPR001245">
    <property type="entry name" value="Ser-Thr/Tyr_kinase_cat_dom"/>
</dbReference>
<dbReference type="Pfam" id="PF13947">
    <property type="entry name" value="GUB_WAK_bind"/>
    <property type="match status" value="1"/>
</dbReference>
<keyword evidence="9" id="KW-1133">Transmembrane helix</keyword>
<dbReference type="SMART" id="SM00220">
    <property type="entry name" value="S_TKc"/>
    <property type="match status" value="1"/>
</dbReference>
<dbReference type="PANTHER" id="PTHR27005:SF515">
    <property type="entry name" value="WALL-ASSOCIATED RECEPTOR KINASE-LIKE 10-RELATED"/>
    <property type="match status" value="1"/>
</dbReference>
<evidence type="ECO:0000256" key="7">
    <source>
        <dbReference type="ARBA" id="ARBA00022777"/>
    </source>
</evidence>
<gene>
    <name evidence="17" type="ORF">FNV43_RR14740</name>
</gene>
<evidence type="ECO:0000256" key="4">
    <source>
        <dbReference type="ARBA" id="ARBA00022692"/>
    </source>
</evidence>
<proteinExistence type="predicted"/>
<dbReference type="OrthoDB" id="4062651at2759"/>
<dbReference type="PROSITE" id="PS50011">
    <property type="entry name" value="PROTEIN_KINASE_DOM"/>
    <property type="match status" value="1"/>
</dbReference>
<evidence type="ECO:0000256" key="15">
    <source>
        <dbReference type="SAM" id="SignalP"/>
    </source>
</evidence>
<keyword evidence="8" id="KW-0067">ATP-binding</keyword>
<dbReference type="GO" id="GO:0030247">
    <property type="term" value="F:polysaccharide binding"/>
    <property type="evidence" value="ECO:0007669"/>
    <property type="project" value="InterPro"/>
</dbReference>
<dbReference type="FunFam" id="3.30.200.20:FF:000043">
    <property type="entry name" value="Wall-associated receptor kinase 2"/>
    <property type="match status" value="1"/>
</dbReference>
<evidence type="ECO:0000313" key="18">
    <source>
        <dbReference type="Proteomes" id="UP000796880"/>
    </source>
</evidence>
<feature type="domain" description="Protein kinase" evidence="16">
    <location>
        <begin position="631"/>
        <end position="894"/>
    </location>
</feature>
<dbReference type="InterPro" id="IPR008271">
    <property type="entry name" value="Ser/Thr_kinase_AS"/>
</dbReference>
<evidence type="ECO:0000256" key="5">
    <source>
        <dbReference type="ARBA" id="ARBA00022729"/>
    </source>
</evidence>
<comment type="catalytic activity">
    <reaction evidence="13">
        <text>L-seryl-[protein] + ATP = O-phospho-L-seryl-[protein] + ADP + H(+)</text>
        <dbReference type="Rhea" id="RHEA:17989"/>
        <dbReference type="Rhea" id="RHEA-COMP:9863"/>
        <dbReference type="Rhea" id="RHEA-COMP:11604"/>
        <dbReference type="ChEBI" id="CHEBI:15378"/>
        <dbReference type="ChEBI" id="CHEBI:29999"/>
        <dbReference type="ChEBI" id="CHEBI:30616"/>
        <dbReference type="ChEBI" id="CHEBI:83421"/>
        <dbReference type="ChEBI" id="CHEBI:456216"/>
    </reaction>
</comment>
<keyword evidence="6" id="KW-0547">Nucleotide-binding</keyword>
<protein>
    <recommendedName>
        <fullName evidence="16">Protein kinase domain-containing protein</fullName>
    </recommendedName>
</protein>
<feature type="chain" id="PRO_5035435980" description="Protein kinase domain-containing protein" evidence="15">
    <location>
        <begin position="27"/>
        <end position="899"/>
    </location>
</feature>
<evidence type="ECO:0000259" key="16">
    <source>
        <dbReference type="PROSITE" id="PS50011"/>
    </source>
</evidence>
<comment type="subcellular location">
    <subcellularLocation>
        <location evidence="1">Membrane</location>
        <topology evidence="1">Single-pass type I membrane protein</topology>
    </subcellularLocation>
</comment>
<dbReference type="Proteomes" id="UP000796880">
    <property type="component" value="Unassembled WGS sequence"/>
</dbReference>
<dbReference type="SUPFAM" id="SSF56112">
    <property type="entry name" value="Protein kinase-like (PK-like)"/>
    <property type="match status" value="1"/>
</dbReference>
<dbReference type="InterPro" id="IPR000719">
    <property type="entry name" value="Prot_kinase_dom"/>
</dbReference>
<dbReference type="Gene3D" id="1.10.510.10">
    <property type="entry name" value="Transferase(Phosphotransferase) domain 1"/>
    <property type="match status" value="1"/>
</dbReference>
<dbReference type="FunFam" id="1.10.510.10:FF:000084">
    <property type="entry name" value="Wall-associated receptor kinase 2"/>
    <property type="match status" value="1"/>
</dbReference>
<evidence type="ECO:0000256" key="2">
    <source>
        <dbReference type="ARBA" id="ARBA00022527"/>
    </source>
</evidence>
<evidence type="ECO:0000256" key="8">
    <source>
        <dbReference type="ARBA" id="ARBA00022840"/>
    </source>
</evidence>
<dbReference type="GO" id="GO:0004674">
    <property type="term" value="F:protein serine/threonine kinase activity"/>
    <property type="evidence" value="ECO:0007669"/>
    <property type="project" value="UniProtKB-KW"/>
</dbReference>
<keyword evidence="4" id="KW-0812">Transmembrane</keyword>
<dbReference type="PROSITE" id="PS00108">
    <property type="entry name" value="PROTEIN_KINASE_ST"/>
    <property type="match status" value="1"/>
</dbReference>
<keyword evidence="7" id="KW-0418">Kinase</keyword>
<dbReference type="Gene3D" id="3.30.200.20">
    <property type="entry name" value="Phosphorylase Kinase, domain 1"/>
    <property type="match status" value="1"/>
</dbReference>
<reference evidence="17" key="1">
    <citation type="submission" date="2020-03" db="EMBL/GenBank/DDBJ databases">
        <title>A high-quality chromosome-level genome assembly of a woody plant with both climbing and erect habits, Rhamnella rubrinervis.</title>
        <authorList>
            <person name="Lu Z."/>
            <person name="Yang Y."/>
            <person name="Zhu X."/>
            <person name="Sun Y."/>
        </authorList>
    </citation>
    <scope>NUCLEOTIDE SEQUENCE</scope>
    <source>
        <strain evidence="17">BYM</strain>
        <tissue evidence="17">Leaf</tissue>
    </source>
</reference>
<name>A0A8K0H3H0_9ROSA</name>
<evidence type="ECO:0000256" key="14">
    <source>
        <dbReference type="ARBA" id="ARBA00047951"/>
    </source>
</evidence>
<dbReference type="Pfam" id="PF07714">
    <property type="entry name" value="PK_Tyr_Ser-Thr"/>
    <property type="match status" value="1"/>
</dbReference>
<dbReference type="Gene3D" id="2.10.25.10">
    <property type="entry name" value="Laminin"/>
    <property type="match status" value="1"/>
</dbReference>
<comment type="catalytic activity">
    <reaction evidence="14">
        <text>L-threonyl-[protein] + ATP = O-phospho-L-threonyl-[protein] + ADP + H(+)</text>
        <dbReference type="Rhea" id="RHEA:46608"/>
        <dbReference type="Rhea" id="RHEA-COMP:11060"/>
        <dbReference type="Rhea" id="RHEA-COMP:11605"/>
        <dbReference type="ChEBI" id="CHEBI:15378"/>
        <dbReference type="ChEBI" id="CHEBI:30013"/>
        <dbReference type="ChEBI" id="CHEBI:30616"/>
        <dbReference type="ChEBI" id="CHEBI:61977"/>
        <dbReference type="ChEBI" id="CHEBI:456216"/>
    </reaction>
</comment>
<evidence type="ECO:0000256" key="9">
    <source>
        <dbReference type="ARBA" id="ARBA00022989"/>
    </source>
</evidence>
<dbReference type="GO" id="GO:0005886">
    <property type="term" value="C:plasma membrane"/>
    <property type="evidence" value="ECO:0007669"/>
    <property type="project" value="TreeGrafter"/>
</dbReference>
<dbReference type="PANTHER" id="PTHR27005">
    <property type="entry name" value="WALL-ASSOCIATED RECEPTOR KINASE-LIKE 21"/>
    <property type="match status" value="1"/>
</dbReference>
<sequence length="899" mass="102465">MMIAKLLATIIVLLIFSSWTTRPTLAVEEEAPIAKPGCQSRCGGVNIPFPFGMGARHCYMDKRFQIVCTNHTNNLQRPFLKRTKLEVLNVSIDQDSVMVRIPKTYSNCKGRHSRIPPQQLKIRDNPFVFSATRNMFVAASCGYVALLTSNSSTDGGLSFGSVVAGCVSTCTKPNLTNIYVSGIMDEVWCQTTNPSNVKLFEISFHDLGIVDRENKCNYAFLVDKNKFKSSYTDFVGFDEVDYVPVTMEWHLNYSEFEIFGQLLRNNSTNYCGTQNFFELDLPATKCDCKSGYRGNPYVLDGCQDINECEELYENNCGSRICVNKIGRFECLEPKSKLFLIASKSLMVELFYGNDNNTKGMEQFTIDDSGAILKNNQISYNVLYIFKMKNPTLPDCTCARACWRKDLAKFDKTRHEDEEIYMSQMMGLKFMEERTCKLRHQMSALMYPEGEDEAYSICKCKCFNVCNGITRPIFHSKYGDAQRPYEMDFTHLWDRLETGFGGRVYNGFELASWIDEDWELFKMWRSNQIIRRYAVFDQVPTLFELDQHLEEQAWILGGDCTIGALGVFVLLAGGAYGLYKAIKNRKDTRRKQKLFKRNGGLLLQKYLSSGEANVKKTRVFNSNELDKATDHFSFNRIVGQGGHCTVYKGMLADGRIVAIKKSKIQDQEKVKKFINEVVILSQFNHRNVVQLLGCCLETEVPLLVYEFIPNGTLFEYLHNQNEEIIPLTWKLRLQIAAEIAGALSYLHSAAPIPIYHRDIKFTNILLDEKYRAKIADFGTSRAVAIDQTHLTTLVYGTLGYLDPEYFQSSQFTEKSDVYSFGVVIVELLTGQRPLSLAAYFIQCMEDNRVLDTIDGRIVGNYRDIMALANLAKRCLNSVGKNRPTMKQVAMELESIQRSLN</sequence>
<keyword evidence="10" id="KW-0472">Membrane</keyword>
<evidence type="ECO:0000256" key="6">
    <source>
        <dbReference type="ARBA" id="ARBA00022741"/>
    </source>
</evidence>
<keyword evidence="12" id="KW-0325">Glycoprotein</keyword>
<dbReference type="InterPro" id="IPR025287">
    <property type="entry name" value="WAK_GUB"/>
</dbReference>
<evidence type="ECO:0000256" key="3">
    <source>
        <dbReference type="ARBA" id="ARBA00022679"/>
    </source>
</evidence>